<name>A0ABT7AIZ1_9HYPH</name>
<dbReference type="Pfam" id="PF00149">
    <property type="entry name" value="Metallophos"/>
    <property type="match status" value="1"/>
</dbReference>
<sequence length="296" mass="31918">MVLVAHLSDPHIGPLPQPRMRELMSKRLTGYVNWRRGRKSTHDMGVLDRILADLAAQEPDHIAFTGDVANIGLTAEFPVARAFLERLGPPERVSFVPGNHDAYVRGSLKPLGASLGAWMTGDGAAQSHFPYVRRRDGIAFVGLSSAVPTLPFVASGTLGPEQVARMEELLAALREEKLCRVVMLHHPPYRGGAKIGRQLTDAEAFERAIGRVGAEIVLHGHNHRTSLIKLRGPEGDVPVLGAPSASAVRGAFTHRAGYHLVSIEPDGTRSAIKVRTRGLLPDGKTIGDLGEMALDS</sequence>
<dbReference type="InterPro" id="IPR050884">
    <property type="entry name" value="CNP_phosphodiesterase-III"/>
</dbReference>
<evidence type="ECO:0000256" key="3">
    <source>
        <dbReference type="ARBA" id="ARBA00023004"/>
    </source>
</evidence>
<dbReference type="RefSeq" id="WP_283741334.1">
    <property type="nucleotide sequence ID" value="NZ_JASJEV010000008.1"/>
</dbReference>
<protein>
    <submittedName>
        <fullName evidence="6">Metallophosphoesterase</fullName>
    </submittedName>
</protein>
<feature type="domain" description="Calcineurin-like phosphoesterase" evidence="5">
    <location>
        <begin position="4"/>
        <end position="224"/>
    </location>
</feature>
<comment type="caution">
    <text evidence="6">The sequence shown here is derived from an EMBL/GenBank/DDBJ whole genome shotgun (WGS) entry which is preliminary data.</text>
</comment>
<keyword evidence="1" id="KW-0479">Metal-binding</keyword>
<gene>
    <name evidence="6" type="ORF">QNA08_13945</name>
</gene>
<evidence type="ECO:0000313" key="6">
    <source>
        <dbReference type="EMBL" id="MDJ1159338.1"/>
    </source>
</evidence>
<dbReference type="InterPro" id="IPR029052">
    <property type="entry name" value="Metallo-depent_PP-like"/>
</dbReference>
<dbReference type="InterPro" id="IPR004843">
    <property type="entry name" value="Calcineurin-like_PHP"/>
</dbReference>
<organism evidence="6 7">
    <name type="scientific">Chelatococcus albus</name>
    <dbReference type="NCBI Taxonomy" id="3047466"/>
    <lineage>
        <taxon>Bacteria</taxon>
        <taxon>Pseudomonadati</taxon>
        <taxon>Pseudomonadota</taxon>
        <taxon>Alphaproteobacteria</taxon>
        <taxon>Hyphomicrobiales</taxon>
        <taxon>Chelatococcaceae</taxon>
        <taxon>Chelatococcus</taxon>
    </lineage>
</organism>
<keyword evidence="2" id="KW-0378">Hydrolase</keyword>
<comment type="similarity">
    <text evidence="4">Belongs to the cyclic nucleotide phosphodiesterase class-III family.</text>
</comment>
<reference evidence="6 7" key="1">
    <citation type="submission" date="2023-05" db="EMBL/GenBank/DDBJ databases">
        <title>Chelatococcus sp. nov., a moderately thermophilic bacterium isolated from hot spring microbial mat.</title>
        <authorList>
            <person name="Hu C.-J."/>
            <person name="Li W.-J."/>
        </authorList>
    </citation>
    <scope>NUCLEOTIDE SEQUENCE [LARGE SCALE GENOMIC DNA]</scope>
    <source>
        <strain evidence="6 7">SYSU G07232</strain>
    </source>
</reference>
<keyword evidence="3" id="KW-0408">Iron</keyword>
<dbReference type="PANTHER" id="PTHR42988:SF2">
    <property type="entry name" value="CYCLIC NUCLEOTIDE PHOSPHODIESTERASE CBUA0032-RELATED"/>
    <property type="match status" value="1"/>
</dbReference>
<evidence type="ECO:0000256" key="2">
    <source>
        <dbReference type="ARBA" id="ARBA00022801"/>
    </source>
</evidence>
<evidence type="ECO:0000313" key="7">
    <source>
        <dbReference type="Proteomes" id="UP001321492"/>
    </source>
</evidence>
<dbReference type="EMBL" id="JASJEV010000008">
    <property type="protein sequence ID" value="MDJ1159338.1"/>
    <property type="molecule type" value="Genomic_DNA"/>
</dbReference>
<dbReference type="Proteomes" id="UP001321492">
    <property type="component" value="Unassembled WGS sequence"/>
</dbReference>
<dbReference type="Gene3D" id="3.60.21.10">
    <property type="match status" value="1"/>
</dbReference>
<dbReference type="PANTHER" id="PTHR42988">
    <property type="entry name" value="PHOSPHOHYDROLASE"/>
    <property type="match status" value="1"/>
</dbReference>
<evidence type="ECO:0000259" key="5">
    <source>
        <dbReference type="Pfam" id="PF00149"/>
    </source>
</evidence>
<accession>A0ABT7AIZ1</accession>
<evidence type="ECO:0000256" key="1">
    <source>
        <dbReference type="ARBA" id="ARBA00022723"/>
    </source>
</evidence>
<dbReference type="SUPFAM" id="SSF56300">
    <property type="entry name" value="Metallo-dependent phosphatases"/>
    <property type="match status" value="1"/>
</dbReference>
<keyword evidence="7" id="KW-1185">Reference proteome</keyword>
<proteinExistence type="inferred from homology"/>
<evidence type="ECO:0000256" key="4">
    <source>
        <dbReference type="ARBA" id="ARBA00025742"/>
    </source>
</evidence>